<dbReference type="InterPro" id="IPR013785">
    <property type="entry name" value="Aldolase_TIM"/>
</dbReference>
<dbReference type="InterPro" id="IPR012135">
    <property type="entry name" value="Dihydroorotate_DH_1_2"/>
</dbReference>
<dbReference type="RefSeq" id="WP_012122885.1">
    <property type="nucleotide sequence ID" value="NC_009767.1"/>
</dbReference>
<proteinExistence type="predicted"/>
<dbReference type="GO" id="GO:0005737">
    <property type="term" value="C:cytoplasm"/>
    <property type="evidence" value="ECO:0007669"/>
    <property type="project" value="InterPro"/>
</dbReference>
<comment type="cofactor">
    <cofactor evidence="1">
        <name>FMN</name>
        <dbReference type="ChEBI" id="CHEBI:58210"/>
    </cofactor>
</comment>
<dbReference type="InterPro" id="IPR023359">
    <property type="entry name" value="Dihydro_DH_chainA_dom2"/>
</dbReference>
<protein>
    <submittedName>
        <fullName evidence="8">Dihydroorotate dehydrogenase</fullName>
    </submittedName>
</protein>
<dbReference type="Proteomes" id="UP000000263">
    <property type="component" value="Chromosome"/>
</dbReference>
<reference evidence="8 9" key="1">
    <citation type="submission" date="2007-08" db="EMBL/GenBank/DDBJ databases">
        <title>Complete sequence of Roseiflexus castenholzii DSM 13941.</title>
        <authorList>
            <consortium name="US DOE Joint Genome Institute"/>
            <person name="Copeland A."/>
            <person name="Lucas S."/>
            <person name="Lapidus A."/>
            <person name="Barry K."/>
            <person name="Glavina del Rio T."/>
            <person name="Dalin E."/>
            <person name="Tice H."/>
            <person name="Pitluck S."/>
            <person name="Thompson L.S."/>
            <person name="Brettin T."/>
            <person name="Bruce D."/>
            <person name="Detter J.C."/>
            <person name="Han C."/>
            <person name="Tapia R."/>
            <person name="Schmutz J."/>
            <person name="Larimer F."/>
            <person name="Land M."/>
            <person name="Hauser L."/>
            <person name="Kyrpides N."/>
            <person name="Mikhailova N."/>
            <person name="Bryant D.A."/>
            <person name="Hanada S."/>
            <person name="Tsukatani Y."/>
            <person name="Richardson P."/>
        </authorList>
    </citation>
    <scope>NUCLEOTIDE SEQUENCE [LARGE SCALE GENOMIC DNA]</scope>
    <source>
        <strain evidence="9">DSM 13941 / HLO8</strain>
    </source>
</reference>
<dbReference type="PIRSF" id="PIRSF000164">
    <property type="entry name" value="DHO_oxidase"/>
    <property type="match status" value="1"/>
</dbReference>
<keyword evidence="9" id="KW-1185">Reference proteome</keyword>
<accession>A7NSB8</accession>
<dbReference type="KEGG" id="rca:Rcas_4448"/>
<dbReference type="PANTHER" id="PTHR48109:SF1">
    <property type="entry name" value="DIHYDROOROTATE DEHYDROGENASE (FUMARATE)"/>
    <property type="match status" value="1"/>
</dbReference>
<evidence type="ECO:0000256" key="6">
    <source>
        <dbReference type="ARBA" id="ARBA00023002"/>
    </source>
</evidence>
<dbReference type="Gene3D" id="3.20.20.70">
    <property type="entry name" value="Aldolase class I"/>
    <property type="match status" value="1"/>
</dbReference>
<dbReference type="PANTHER" id="PTHR48109">
    <property type="entry name" value="DIHYDROOROTATE DEHYDROGENASE (QUINONE), MITOCHONDRIAL-RELATED"/>
    <property type="match status" value="1"/>
</dbReference>
<keyword evidence="5" id="KW-0665">Pyrimidine biosynthesis</keyword>
<dbReference type="GO" id="GO:0004152">
    <property type="term" value="F:dihydroorotate dehydrogenase activity"/>
    <property type="evidence" value="ECO:0007669"/>
    <property type="project" value="InterPro"/>
</dbReference>
<dbReference type="SUPFAM" id="SSF51395">
    <property type="entry name" value="FMN-linked oxidoreductases"/>
    <property type="match status" value="1"/>
</dbReference>
<keyword evidence="6" id="KW-0560">Oxidoreductase</keyword>
<keyword evidence="4" id="KW-0288">FMN</keyword>
<sequence length="268" mass="27470">MPSVDLAPNNPYGLPLRAPVMTAAGCLGFGVEYERIIPLKHLGAIVTGSISLHGRRALPPLRLVETPGGVLSVGAWRDPGLTRVLREYAPAWAAWETPVILSVATDHRKVAAALEGVEGIAGIELTVGDDWSAAVRVVAAVRAVTLLPLLVKLPLHARLIATARSVVDVGADAVTIAAPPRASAADPHTGELVHGWLSGPAIRPLVLEAVAEVCATLPAPVVACGGIVTAADARPFLAAGAIAVQVGSALLADPWAAVRIAEALENAP</sequence>
<dbReference type="AlphaFoldDB" id="A7NSB8"/>
<dbReference type="Gene3D" id="2.30.26.10">
    <property type="entry name" value="Dihydroorotate Dehydrogenase A, chain A, domain 2"/>
    <property type="match status" value="1"/>
</dbReference>
<evidence type="ECO:0000313" key="9">
    <source>
        <dbReference type="Proteomes" id="UP000000263"/>
    </source>
</evidence>
<evidence type="ECO:0000256" key="1">
    <source>
        <dbReference type="ARBA" id="ARBA00001917"/>
    </source>
</evidence>
<dbReference type="InterPro" id="IPR050074">
    <property type="entry name" value="DHO_dehydrogenase"/>
</dbReference>
<feature type="domain" description="Dihydroorotate dehydrogenase catalytic" evidence="7">
    <location>
        <begin position="13"/>
        <end position="266"/>
    </location>
</feature>
<dbReference type="eggNOG" id="COG0167">
    <property type="taxonomic scope" value="Bacteria"/>
</dbReference>
<name>A7NSB8_ROSCS</name>
<gene>
    <name evidence="8" type="ordered locus">Rcas_4448</name>
</gene>
<dbReference type="OrthoDB" id="9794954at2"/>
<dbReference type="EMBL" id="CP000804">
    <property type="protein sequence ID" value="ABU60464.1"/>
    <property type="molecule type" value="Genomic_DNA"/>
</dbReference>
<dbReference type="Pfam" id="PF01180">
    <property type="entry name" value="DHO_dh"/>
    <property type="match status" value="1"/>
</dbReference>
<evidence type="ECO:0000256" key="4">
    <source>
        <dbReference type="ARBA" id="ARBA00022643"/>
    </source>
</evidence>
<evidence type="ECO:0000313" key="8">
    <source>
        <dbReference type="EMBL" id="ABU60464.1"/>
    </source>
</evidence>
<dbReference type="GO" id="GO:0044205">
    <property type="term" value="P:'de novo' UMP biosynthetic process"/>
    <property type="evidence" value="ECO:0007669"/>
    <property type="project" value="UniProtKB-UniPathway"/>
</dbReference>
<dbReference type="InterPro" id="IPR005720">
    <property type="entry name" value="Dihydroorotate_DH_cat"/>
</dbReference>
<organism evidence="8 9">
    <name type="scientific">Roseiflexus castenholzii (strain DSM 13941 / HLO8)</name>
    <dbReference type="NCBI Taxonomy" id="383372"/>
    <lineage>
        <taxon>Bacteria</taxon>
        <taxon>Bacillati</taxon>
        <taxon>Chloroflexota</taxon>
        <taxon>Chloroflexia</taxon>
        <taxon>Chloroflexales</taxon>
        <taxon>Roseiflexineae</taxon>
        <taxon>Roseiflexaceae</taxon>
        <taxon>Roseiflexus</taxon>
    </lineage>
</organism>
<evidence type="ECO:0000256" key="2">
    <source>
        <dbReference type="ARBA" id="ARBA00004725"/>
    </source>
</evidence>
<evidence type="ECO:0000259" key="7">
    <source>
        <dbReference type="Pfam" id="PF01180"/>
    </source>
</evidence>
<dbReference type="PROSITE" id="PS00912">
    <property type="entry name" value="DHODEHASE_2"/>
    <property type="match status" value="1"/>
</dbReference>
<dbReference type="UniPathway" id="UPA00070"/>
<comment type="pathway">
    <text evidence="2">Pyrimidine metabolism; UMP biosynthesis via de novo pathway.</text>
</comment>
<evidence type="ECO:0000256" key="3">
    <source>
        <dbReference type="ARBA" id="ARBA00022630"/>
    </source>
</evidence>
<dbReference type="STRING" id="383372.Rcas_4448"/>
<dbReference type="GO" id="GO:0006207">
    <property type="term" value="P:'de novo' pyrimidine nucleobase biosynthetic process"/>
    <property type="evidence" value="ECO:0007669"/>
    <property type="project" value="InterPro"/>
</dbReference>
<dbReference type="HOGENOM" id="CLU_042042_2_0_0"/>
<keyword evidence="3" id="KW-0285">Flavoprotein</keyword>
<dbReference type="InterPro" id="IPR001295">
    <property type="entry name" value="Dihydroorotate_DH_CS"/>
</dbReference>
<evidence type="ECO:0000256" key="5">
    <source>
        <dbReference type="ARBA" id="ARBA00022975"/>
    </source>
</evidence>